<keyword evidence="3" id="KW-1185">Reference proteome</keyword>
<dbReference type="PANTHER" id="PTHR38887">
    <property type="entry name" value="CHROMOSOME 21, WHOLE GENOME SHOTGUN SEQUENCE"/>
    <property type="match status" value="1"/>
</dbReference>
<feature type="compositionally biased region" description="Basic and acidic residues" evidence="1">
    <location>
        <begin position="329"/>
        <end position="341"/>
    </location>
</feature>
<dbReference type="CDD" id="cd22249">
    <property type="entry name" value="UDM1_RNF168_RNF169-like"/>
    <property type="match status" value="1"/>
</dbReference>
<comment type="caution">
    <text evidence="2">The sequence shown here is derived from an EMBL/GenBank/DDBJ whole genome shotgun (WGS) entry which is preliminary data.</text>
</comment>
<feature type="compositionally biased region" description="Basic and acidic residues" evidence="1">
    <location>
        <begin position="421"/>
        <end position="431"/>
    </location>
</feature>
<feature type="region of interest" description="Disordered" evidence="1">
    <location>
        <begin position="299"/>
        <end position="341"/>
    </location>
</feature>
<dbReference type="EMBL" id="JAHMHQ010000054">
    <property type="protein sequence ID" value="KAK1613521.1"/>
    <property type="molecule type" value="Genomic_DNA"/>
</dbReference>
<feature type="compositionally biased region" description="Basic and acidic residues" evidence="1">
    <location>
        <begin position="246"/>
        <end position="258"/>
    </location>
</feature>
<evidence type="ECO:0000313" key="3">
    <source>
        <dbReference type="Proteomes" id="UP001243989"/>
    </source>
</evidence>
<feature type="compositionally biased region" description="Basic and acidic residues" evidence="1">
    <location>
        <begin position="299"/>
        <end position="310"/>
    </location>
</feature>
<evidence type="ECO:0000256" key="1">
    <source>
        <dbReference type="SAM" id="MobiDB-lite"/>
    </source>
</evidence>
<feature type="region of interest" description="Disordered" evidence="1">
    <location>
        <begin position="246"/>
        <end position="272"/>
    </location>
</feature>
<organism evidence="2 3">
    <name type="scientific">Colletotrichum phormii</name>
    <dbReference type="NCBI Taxonomy" id="359342"/>
    <lineage>
        <taxon>Eukaryota</taxon>
        <taxon>Fungi</taxon>
        <taxon>Dikarya</taxon>
        <taxon>Ascomycota</taxon>
        <taxon>Pezizomycotina</taxon>
        <taxon>Sordariomycetes</taxon>
        <taxon>Hypocreomycetidae</taxon>
        <taxon>Glomerellales</taxon>
        <taxon>Glomerellaceae</taxon>
        <taxon>Colletotrichum</taxon>
        <taxon>Colletotrichum acutatum species complex</taxon>
    </lineage>
</organism>
<dbReference type="RefSeq" id="XP_060437396.1">
    <property type="nucleotide sequence ID" value="XM_060594804.1"/>
</dbReference>
<protein>
    <submittedName>
        <fullName evidence="2">Uncharacterized protein</fullName>
    </submittedName>
</protein>
<feature type="compositionally biased region" description="Basic and acidic residues" evidence="1">
    <location>
        <begin position="443"/>
        <end position="453"/>
    </location>
</feature>
<dbReference type="PANTHER" id="PTHR38887:SF1">
    <property type="entry name" value="RAS MODIFICATION PROTEIN ERF4"/>
    <property type="match status" value="1"/>
</dbReference>
<sequence>MATYLPGTQPLHAAIPRQSIGLLENVKPQSSHGNDPKSLEICKYENRQRTEEEERSQSLALIQRISERHLTKHQESRKQPRSRELQQYLDVLQDAIPRPPDDYLLPSTGLPTITFPRPRLPQPVIIPQRTSRTSRPKFSRTYPPGLQNCGIGKNEFFRFLDDLNRVDDQLVSLGDHVINISGFKGMTGLTALHPMPISMEIGLAAKHEKRIPNRSAMSGILKRANDELFRPRGLICVLVACEQAKPKEANTSPEREGHVTSTNVLDRSREKKLKLRKKVGASLRDFGWPIPPQVELDEKHDFHTDLDNKRSPLRHSYRSRRRRSPSSESEEKRGLGRVIEEHYENENIGEGRQRHATSRYAELKHPANTENGTLPLDGNKVTHWDLGCNRLSDFGLVPGRVEVGRLPTDFFTAERDESISLEEAQHTDSKTIRSSGVLQRLPPDQRKTLDSVRTRLQSTQP</sequence>
<gene>
    <name evidence="2" type="ORF">BDP81DRAFT_477070</name>
</gene>
<proteinExistence type="predicted"/>
<evidence type="ECO:0000313" key="2">
    <source>
        <dbReference type="EMBL" id="KAK1613521.1"/>
    </source>
</evidence>
<dbReference type="InterPro" id="IPR053221">
    <property type="entry name" value="Burnettramic_acid_biosynth"/>
</dbReference>
<feature type="region of interest" description="Disordered" evidence="1">
    <location>
        <begin position="421"/>
        <end position="461"/>
    </location>
</feature>
<accession>A0AAI9ZBK8</accession>
<name>A0AAI9ZBK8_9PEZI</name>
<feature type="compositionally biased region" description="Basic residues" evidence="1">
    <location>
        <begin position="311"/>
        <end position="324"/>
    </location>
</feature>
<dbReference type="AlphaFoldDB" id="A0AAI9ZBK8"/>
<reference evidence="2" key="1">
    <citation type="submission" date="2021-06" db="EMBL/GenBank/DDBJ databases">
        <title>Comparative genomics, transcriptomics and evolutionary studies reveal genomic signatures of adaptation to plant cell wall in hemibiotrophic fungi.</title>
        <authorList>
            <consortium name="DOE Joint Genome Institute"/>
            <person name="Baroncelli R."/>
            <person name="Diaz J.F."/>
            <person name="Benocci T."/>
            <person name="Peng M."/>
            <person name="Battaglia E."/>
            <person name="Haridas S."/>
            <person name="Andreopoulos W."/>
            <person name="Labutti K."/>
            <person name="Pangilinan J."/>
            <person name="Floch G.L."/>
            <person name="Makela M.R."/>
            <person name="Henrissat B."/>
            <person name="Grigoriev I.V."/>
            <person name="Crouch J.A."/>
            <person name="De Vries R.P."/>
            <person name="Sukno S.A."/>
            <person name="Thon M.R."/>
        </authorList>
    </citation>
    <scope>NUCLEOTIDE SEQUENCE</scope>
    <source>
        <strain evidence="2">CBS 102054</strain>
    </source>
</reference>
<dbReference type="Proteomes" id="UP001243989">
    <property type="component" value="Unassembled WGS sequence"/>
</dbReference>
<dbReference type="GeneID" id="85479666"/>